<accession>A0A7W6CAT9</accession>
<reference evidence="3 4" key="1">
    <citation type="submission" date="2020-08" db="EMBL/GenBank/DDBJ databases">
        <title>Genomic Encyclopedia of Type Strains, Phase IV (KMG-IV): sequencing the most valuable type-strain genomes for metagenomic binning, comparative biology and taxonomic classification.</title>
        <authorList>
            <person name="Goeker M."/>
        </authorList>
    </citation>
    <scope>NUCLEOTIDE SEQUENCE [LARGE SCALE GENOMIC DNA]</scope>
    <source>
        <strain evidence="3 4">DSM 26438</strain>
    </source>
</reference>
<proteinExistence type="inferred from homology"/>
<dbReference type="GO" id="GO:0016491">
    <property type="term" value="F:oxidoreductase activity"/>
    <property type="evidence" value="ECO:0007669"/>
    <property type="project" value="UniProtKB-KW"/>
</dbReference>
<evidence type="ECO:0000313" key="3">
    <source>
        <dbReference type="EMBL" id="MBB3947008.1"/>
    </source>
</evidence>
<dbReference type="PANTHER" id="PTHR24321:SF15">
    <property type="entry name" value="OXIDOREDUCTASE UCPA"/>
    <property type="match status" value="1"/>
</dbReference>
<comment type="similarity">
    <text evidence="1">Belongs to the short-chain dehydrogenases/reductases (SDR) family.</text>
</comment>
<dbReference type="FunFam" id="3.40.50.720:FF:000084">
    <property type="entry name" value="Short-chain dehydrogenase reductase"/>
    <property type="match status" value="1"/>
</dbReference>
<evidence type="ECO:0000313" key="4">
    <source>
        <dbReference type="Proteomes" id="UP000565286"/>
    </source>
</evidence>
<gene>
    <name evidence="3" type="ORF">GGQ73_002972</name>
</gene>
<dbReference type="Pfam" id="PF13561">
    <property type="entry name" value="adh_short_C2"/>
    <property type="match status" value="1"/>
</dbReference>
<protein>
    <submittedName>
        <fullName evidence="3">NAD(P)-dependent dehydrogenase (Short-subunit alcohol dehydrogenase family)</fullName>
    </submittedName>
</protein>
<keyword evidence="4" id="KW-1185">Reference proteome</keyword>
<dbReference type="SUPFAM" id="SSF51735">
    <property type="entry name" value="NAD(P)-binding Rossmann-fold domains"/>
    <property type="match status" value="1"/>
</dbReference>
<dbReference type="InterPro" id="IPR036291">
    <property type="entry name" value="NAD(P)-bd_dom_sf"/>
</dbReference>
<dbReference type="PRINTS" id="PR00080">
    <property type="entry name" value="SDRFAMILY"/>
</dbReference>
<name>A0A7W6CAT9_9HYPH</name>
<dbReference type="EMBL" id="JACIDV010000008">
    <property type="protein sequence ID" value="MBB3947008.1"/>
    <property type="molecule type" value="Genomic_DNA"/>
</dbReference>
<evidence type="ECO:0000256" key="2">
    <source>
        <dbReference type="ARBA" id="ARBA00023002"/>
    </source>
</evidence>
<dbReference type="Gene3D" id="3.40.50.720">
    <property type="entry name" value="NAD(P)-binding Rossmann-like Domain"/>
    <property type="match status" value="1"/>
</dbReference>
<dbReference type="InterPro" id="IPR002347">
    <property type="entry name" value="SDR_fam"/>
</dbReference>
<dbReference type="AlphaFoldDB" id="A0A7W6CAT9"/>
<dbReference type="Proteomes" id="UP000565286">
    <property type="component" value="Unassembled WGS sequence"/>
</dbReference>
<sequence length="284" mass="30135">MSQLRTSRISNCHSYFEDLLMPRLEGKTALVTGAARGIGAAISHAFADEAANVIVTDIDVEGGRDLAKAIGATFVRLDVSSENDWMEIARQFPRIDVIVNNAGITGFEAPVDSLPPAHDPENAELSDWRAVHAVNLDGTFLGCRYAIRAMRENGAGSIINISSRSGLVGIPMAAAYASSKAAVRNHTKSVALYCASQNLNIRCNSIHPAAVMTPMWEPMLGTGPDRKDREAALVRDTPMRRFGRPEEVAALAVLLASDEAAYMTGAELTIDGGILTGSAAAPGS</sequence>
<dbReference type="PRINTS" id="PR00081">
    <property type="entry name" value="GDHRDH"/>
</dbReference>
<evidence type="ECO:0000256" key="1">
    <source>
        <dbReference type="ARBA" id="ARBA00006484"/>
    </source>
</evidence>
<comment type="caution">
    <text evidence="3">The sequence shown here is derived from an EMBL/GenBank/DDBJ whole genome shotgun (WGS) entry which is preliminary data.</text>
</comment>
<keyword evidence="2" id="KW-0560">Oxidoreductase</keyword>
<organism evidence="3 4">
    <name type="scientific">Rhizobium skierniewicense</name>
    <dbReference type="NCBI Taxonomy" id="984260"/>
    <lineage>
        <taxon>Bacteria</taxon>
        <taxon>Pseudomonadati</taxon>
        <taxon>Pseudomonadota</taxon>
        <taxon>Alphaproteobacteria</taxon>
        <taxon>Hyphomicrobiales</taxon>
        <taxon>Rhizobiaceae</taxon>
        <taxon>Rhizobium/Agrobacterium group</taxon>
        <taxon>Rhizobium</taxon>
    </lineage>
</organism>
<dbReference type="PANTHER" id="PTHR24321">
    <property type="entry name" value="DEHYDROGENASES, SHORT CHAIN"/>
    <property type="match status" value="1"/>
</dbReference>